<reference evidence="1" key="2">
    <citation type="journal article" date="2015" name="Data Brief">
        <title>Shoot transcriptome of the giant reed, Arundo donax.</title>
        <authorList>
            <person name="Barrero R.A."/>
            <person name="Guerrero F.D."/>
            <person name="Moolhuijzen P."/>
            <person name="Goolsby J.A."/>
            <person name="Tidwell J."/>
            <person name="Bellgard S.E."/>
            <person name="Bellgard M.I."/>
        </authorList>
    </citation>
    <scope>NUCLEOTIDE SEQUENCE</scope>
    <source>
        <tissue evidence="1">Shoot tissue taken approximately 20 cm above the soil surface</tissue>
    </source>
</reference>
<organism evidence="1">
    <name type="scientific">Arundo donax</name>
    <name type="common">Giant reed</name>
    <name type="synonym">Donax arundinaceus</name>
    <dbReference type="NCBI Taxonomy" id="35708"/>
    <lineage>
        <taxon>Eukaryota</taxon>
        <taxon>Viridiplantae</taxon>
        <taxon>Streptophyta</taxon>
        <taxon>Embryophyta</taxon>
        <taxon>Tracheophyta</taxon>
        <taxon>Spermatophyta</taxon>
        <taxon>Magnoliopsida</taxon>
        <taxon>Liliopsida</taxon>
        <taxon>Poales</taxon>
        <taxon>Poaceae</taxon>
        <taxon>PACMAD clade</taxon>
        <taxon>Arundinoideae</taxon>
        <taxon>Arundineae</taxon>
        <taxon>Arundo</taxon>
    </lineage>
</organism>
<proteinExistence type="predicted"/>
<reference evidence="1" key="1">
    <citation type="submission" date="2014-09" db="EMBL/GenBank/DDBJ databases">
        <authorList>
            <person name="Magalhaes I.L.F."/>
            <person name="Oliveira U."/>
            <person name="Santos F.R."/>
            <person name="Vidigal T.H.D.A."/>
            <person name="Brescovit A.D."/>
            <person name="Santos A.J."/>
        </authorList>
    </citation>
    <scope>NUCLEOTIDE SEQUENCE</scope>
    <source>
        <tissue evidence="1">Shoot tissue taken approximately 20 cm above the soil surface</tissue>
    </source>
</reference>
<protein>
    <submittedName>
        <fullName evidence="1">Uncharacterized protein</fullName>
    </submittedName>
</protein>
<accession>A0A0A8YKF5</accession>
<evidence type="ECO:0000313" key="1">
    <source>
        <dbReference type="EMBL" id="JAD25815.1"/>
    </source>
</evidence>
<name>A0A0A8YKF5_ARUDO</name>
<dbReference type="EMBL" id="GBRH01272080">
    <property type="protein sequence ID" value="JAD25815.1"/>
    <property type="molecule type" value="Transcribed_RNA"/>
</dbReference>
<sequence>MLPTEGRLQCNF</sequence>